<dbReference type="InterPro" id="IPR002110">
    <property type="entry name" value="Ankyrin_rpt"/>
</dbReference>
<keyword evidence="4" id="KW-0732">Signal</keyword>
<accession>N1WY46</accession>
<feature type="repeat" description="ANK" evidence="3">
    <location>
        <begin position="196"/>
        <end position="228"/>
    </location>
</feature>
<evidence type="ECO:0000256" key="1">
    <source>
        <dbReference type="ARBA" id="ARBA00022737"/>
    </source>
</evidence>
<keyword evidence="1" id="KW-0677">Repeat</keyword>
<dbReference type="SMART" id="SM00248">
    <property type="entry name" value="ANK"/>
    <property type="match status" value="9"/>
</dbReference>
<evidence type="ECO:0000313" key="5">
    <source>
        <dbReference type="EMBL" id="EMY82014.1"/>
    </source>
</evidence>
<evidence type="ECO:0000256" key="2">
    <source>
        <dbReference type="ARBA" id="ARBA00023043"/>
    </source>
</evidence>
<dbReference type="SUPFAM" id="SSF48403">
    <property type="entry name" value="Ankyrin repeat"/>
    <property type="match status" value="2"/>
</dbReference>
<feature type="repeat" description="ANK" evidence="3">
    <location>
        <begin position="267"/>
        <end position="300"/>
    </location>
</feature>
<dbReference type="PATRIC" id="fig|1189619.4.peg.454"/>
<dbReference type="PANTHER" id="PTHR24166:SF48">
    <property type="entry name" value="PROTEIN VAPYRIN"/>
    <property type="match status" value="1"/>
</dbReference>
<dbReference type="InterPro" id="IPR036770">
    <property type="entry name" value="Ankyrin_rpt-contain_sf"/>
</dbReference>
<dbReference type="PROSITE" id="PS50088">
    <property type="entry name" value="ANK_REPEAT"/>
    <property type="match status" value="6"/>
</dbReference>
<feature type="repeat" description="ANK" evidence="3">
    <location>
        <begin position="448"/>
        <end position="481"/>
    </location>
</feature>
<dbReference type="PROSITE" id="PS50297">
    <property type="entry name" value="ANK_REP_REGION"/>
    <property type="match status" value="5"/>
</dbReference>
<gene>
    <name evidence="5" type="ORF">pgond44_02168</name>
</gene>
<evidence type="ECO:0000256" key="4">
    <source>
        <dbReference type="SAM" id="SignalP"/>
    </source>
</evidence>
<proteinExistence type="predicted"/>
<name>N1WY46_9FLAO</name>
<dbReference type="STRING" id="1189619.pgond44_02168"/>
<evidence type="ECO:0000313" key="6">
    <source>
        <dbReference type="Proteomes" id="UP000012317"/>
    </source>
</evidence>
<dbReference type="RefSeq" id="WP_003436099.1">
    <property type="nucleotide sequence ID" value="NZ_APLF01000003.1"/>
</dbReference>
<evidence type="ECO:0000256" key="3">
    <source>
        <dbReference type="PROSITE-ProRule" id="PRU00023"/>
    </source>
</evidence>
<dbReference type="Gene3D" id="1.25.40.20">
    <property type="entry name" value="Ankyrin repeat-containing domain"/>
    <property type="match status" value="2"/>
</dbReference>
<protein>
    <submittedName>
        <fullName evidence="5">Ankyrin repeat domain protein</fullName>
    </submittedName>
</protein>
<keyword evidence="2 3" id="KW-0040">ANK repeat</keyword>
<feature type="repeat" description="ANK" evidence="3">
    <location>
        <begin position="415"/>
        <end position="447"/>
    </location>
</feature>
<feature type="chain" id="PRO_5004113388" evidence="4">
    <location>
        <begin position="22"/>
        <end position="507"/>
    </location>
</feature>
<feature type="repeat" description="ANK" evidence="3">
    <location>
        <begin position="93"/>
        <end position="125"/>
    </location>
</feature>
<dbReference type="Pfam" id="PF12796">
    <property type="entry name" value="Ank_2"/>
    <property type="match status" value="3"/>
</dbReference>
<keyword evidence="6" id="KW-1185">Reference proteome</keyword>
<dbReference type="PANTHER" id="PTHR24166">
    <property type="entry name" value="ROLLING PEBBLES, ISOFORM B"/>
    <property type="match status" value="1"/>
</dbReference>
<dbReference type="InterPro" id="IPR050889">
    <property type="entry name" value="Dendritic_Spine_Reg/Scaffold"/>
</dbReference>
<dbReference type="EMBL" id="APLF01000003">
    <property type="protein sequence ID" value="EMY82014.1"/>
    <property type="molecule type" value="Genomic_DNA"/>
</dbReference>
<feature type="repeat" description="ANK" evidence="3">
    <location>
        <begin position="334"/>
        <end position="366"/>
    </location>
</feature>
<reference evidence="5 6" key="1">
    <citation type="journal article" date="2014" name="Genome Biol. Evol.">
        <title>Extensive gene acquisition in the extremely psychrophilic bacterial species Psychroflexus torquis and the link to sea-ice ecosystem specialism.</title>
        <authorList>
            <person name="Feng S."/>
            <person name="Powell S.M."/>
            <person name="Wilson R."/>
            <person name="Bowman J.P."/>
        </authorList>
    </citation>
    <scope>NUCLEOTIDE SEQUENCE [LARGE SCALE GENOMIC DNA]</scope>
    <source>
        <strain evidence="5 6">ACAM 44</strain>
    </source>
</reference>
<comment type="caution">
    <text evidence="5">The sequence shown here is derived from an EMBL/GenBank/DDBJ whole genome shotgun (WGS) entry which is preliminary data.</text>
</comment>
<dbReference type="eggNOG" id="COG0666">
    <property type="taxonomic scope" value="Bacteria"/>
</dbReference>
<dbReference type="AlphaFoldDB" id="N1WY46"/>
<sequence length="507" mass="55965">MKILKNVALLAMLFMSIVAVAQQDNVLLDRSFWKGDPDLKTVNQKIAEGNDATALNENAFDAVIYALLEKADDAIVKHLLSFEGNPVDKKTHDSRIYLHWAAYAGQTEMVNFLLDKGSSVTKLDSHGYTPLAFAANAGQKNKALYEAFESRGVNLLNEKNESGANLLLLVSSSLSNEEELNFFTRKGLKLNSTDKDGNGIFNYATKKGNIDFLKLLIKKGVDYKSSNKKGGNAFLFAAQGGRGYSNPLAVYEYLKSLGLDPNIVPKDGYTPLHRLAYNNSDPAIFELFLTAGADVNLKDAEGNTPFLNAASRNELAMVKLLSKTVKDFNTTNNEGQSALMLAVQRNNPEVTEFLLNNGSDAEVYTEGHRSAKDNKGNTIAYYLVASFDSRKPDEFDTKLKLLQEKSVQLNTTQAEGNTLFHLATKDNNLGVLKRLSAFNIDVNSKNDEGLTALHLAAMKAENEEMMKYLISKGADTKINTDFEETVFDLASENELLQKQNTSLNFLK</sequence>
<feature type="signal peptide" evidence="4">
    <location>
        <begin position="1"/>
        <end position="21"/>
    </location>
</feature>
<organism evidence="5 6">
    <name type="scientific">Psychroflexus gondwanensis ACAM 44</name>
    <dbReference type="NCBI Taxonomy" id="1189619"/>
    <lineage>
        <taxon>Bacteria</taxon>
        <taxon>Pseudomonadati</taxon>
        <taxon>Bacteroidota</taxon>
        <taxon>Flavobacteriia</taxon>
        <taxon>Flavobacteriales</taxon>
        <taxon>Flavobacteriaceae</taxon>
        <taxon>Psychroflexus</taxon>
    </lineage>
</organism>
<dbReference type="Proteomes" id="UP000012317">
    <property type="component" value="Unassembled WGS sequence"/>
</dbReference>